<dbReference type="Proteomes" id="UP001652623">
    <property type="component" value="Chromosome 3"/>
</dbReference>
<evidence type="ECO:0000256" key="3">
    <source>
        <dbReference type="ARBA" id="ARBA00023315"/>
    </source>
</evidence>
<name>A0A6P3Z400_ZIZJJ</name>
<dbReference type="PANTHER" id="PTHR31623">
    <property type="entry name" value="F21J9.9"/>
    <property type="match status" value="1"/>
</dbReference>
<organism evidence="4 5">
    <name type="scientific">Ziziphus jujuba</name>
    <name type="common">Chinese jujube</name>
    <name type="synonym">Ziziphus sativa</name>
    <dbReference type="NCBI Taxonomy" id="326968"/>
    <lineage>
        <taxon>Eukaryota</taxon>
        <taxon>Viridiplantae</taxon>
        <taxon>Streptophyta</taxon>
        <taxon>Embryophyta</taxon>
        <taxon>Tracheophyta</taxon>
        <taxon>Spermatophyta</taxon>
        <taxon>Magnoliopsida</taxon>
        <taxon>eudicotyledons</taxon>
        <taxon>Gunneridae</taxon>
        <taxon>Pentapetalae</taxon>
        <taxon>rosids</taxon>
        <taxon>fabids</taxon>
        <taxon>Rosales</taxon>
        <taxon>Rhamnaceae</taxon>
        <taxon>Paliureae</taxon>
        <taxon>Ziziphus</taxon>
    </lineage>
</organism>
<accession>A0A6P3Z400</accession>
<dbReference type="Gene3D" id="3.30.559.10">
    <property type="entry name" value="Chloramphenicol acetyltransferase-like domain"/>
    <property type="match status" value="2"/>
</dbReference>
<dbReference type="GO" id="GO:0016746">
    <property type="term" value="F:acyltransferase activity"/>
    <property type="evidence" value="ECO:0007669"/>
    <property type="project" value="UniProtKB-KW"/>
</dbReference>
<sequence length="449" mass="50516">MAIDHEMKVEIIHRATIKPSSPTPFHLRDFDLSIIDQIAPVMYIPLILFYPNTANGNVNIITAERSKHLRKSLSETLTHFYPLAGRIMRINNPYIECNDEGAQLVEARINCSLSEFLAKPDPQMLRKFLPTAVECKEISKIKWLLLVQETFFQCGGMAIGLCLSHKFADASTLATFINTWAGISRGSVNSFVLPEFGASSLLPPLDCSEAQQLDLPVIQLVPEKSCETRRYVFDAANIAALRSRAASLAVEKPTRVEAVSALIWKCTMEATRSNNTSDFSSPRRSSWCHNVNMRHRVEPRLPDNLVGNLVGYFVEKAEESEVVDLQNLVAKMRKAIEKVNKSYGEGIDLEEALDVVREYANLLKSDEIDNYNCTSWCRFPYYDADFGWGKPVWVSISGVTFRNMVFLMDSRDGDGIEAWLTLKEKEMALVGSNKELLAFASPNPSIIYN</sequence>
<dbReference type="GeneID" id="107409234"/>
<reference evidence="5" key="1">
    <citation type="submission" date="2025-08" db="UniProtKB">
        <authorList>
            <consortium name="RefSeq"/>
        </authorList>
    </citation>
    <scope>IDENTIFICATION</scope>
    <source>
        <tissue evidence="5">Seedling</tissue>
    </source>
</reference>
<comment type="similarity">
    <text evidence="1">Belongs to the plant acyltransferase family.</text>
</comment>
<keyword evidence="4" id="KW-1185">Reference proteome</keyword>
<dbReference type="RefSeq" id="XP_015872154.1">
    <property type="nucleotide sequence ID" value="XM_016016668.4"/>
</dbReference>
<dbReference type="AlphaFoldDB" id="A0A6P3Z400"/>
<evidence type="ECO:0000313" key="4">
    <source>
        <dbReference type="Proteomes" id="UP001652623"/>
    </source>
</evidence>
<evidence type="ECO:0000256" key="2">
    <source>
        <dbReference type="ARBA" id="ARBA00022679"/>
    </source>
</evidence>
<dbReference type="KEGG" id="zju:107409234"/>
<keyword evidence="3" id="KW-0012">Acyltransferase</keyword>
<gene>
    <name evidence="5" type="primary">LOC107409234</name>
</gene>
<dbReference type="PANTHER" id="PTHR31623:SF122">
    <property type="entry name" value="HXXXD-TYPE ACYL-TRANSFERASE FAMILY PROTEIN"/>
    <property type="match status" value="1"/>
</dbReference>
<protein>
    <submittedName>
        <fullName evidence="5">Vinorine synthase</fullName>
    </submittedName>
</protein>
<dbReference type="InterPro" id="IPR023213">
    <property type="entry name" value="CAT-like_dom_sf"/>
</dbReference>
<dbReference type="InParanoid" id="A0A6P3Z400"/>
<evidence type="ECO:0000313" key="5">
    <source>
        <dbReference type="RefSeq" id="XP_015872154.1"/>
    </source>
</evidence>
<proteinExistence type="inferred from homology"/>
<dbReference type="Pfam" id="PF02458">
    <property type="entry name" value="Transferase"/>
    <property type="match status" value="1"/>
</dbReference>
<keyword evidence="2" id="KW-0808">Transferase</keyword>
<evidence type="ECO:0000256" key="1">
    <source>
        <dbReference type="ARBA" id="ARBA00009861"/>
    </source>
</evidence>